<proteinExistence type="predicted"/>
<name>A0A179GZV9_PURLI</name>
<feature type="region of interest" description="Disordered" evidence="1">
    <location>
        <begin position="176"/>
        <end position="212"/>
    </location>
</feature>
<evidence type="ECO:0000256" key="1">
    <source>
        <dbReference type="SAM" id="MobiDB-lite"/>
    </source>
</evidence>
<comment type="caution">
    <text evidence="2">The sequence shown here is derived from an EMBL/GenBank/DDBJ whole genome shotgun (WGS) entry which is preliminary data.</text>
</comment>
<gene>
    <name evidence="2" type="ORF">VFPBJ_02303</name>
</gene>
<evidence type="ECO:0000313" key="2">
    <source>
        <dbReference type="EMBL" id="OAQ83535.1"/>
    </source>
</evidence>
<organism evidence="2 3">
    <name type="scientific">Purpureocillium lilacinum</name>
    <name type="common">Paecilomyces lilacinus</name>
    <dbReference type="NCBI Taxonomy" id="33203"/>
    <lineage>
        <taxon>Eukaryota</taxon>
        <taxon>Fungi</taxon>
        <taxon>Dikarya</taxon>
        <taxon>Ascomycota</taxon>
        <taxon>Pezizomycotina</taxon>
        <taxon>Sordariomycetes</taxon>
        <taxon>Hypocreomycetidae</taxon>
        <taxon>Hypocreales</taxon>
        <taxon>Ophiocordycipitaceae</taxon>
        <taxon>Purpureocillium</taxon>
    </lineage>
</organism>
<sequence length="212" mass="23537">MLLFSRQKPVYLSVCLCVHSRRRAPPEHQPPPSLLLTRLPSSPSRPIAVFNPPTAGPPFSTSSTCRLGPVPHLSSHAPHPHGTAFIQPPLILLHARCVTIALSLAHPPTRLARALDNVPRCRQHGGRGRGREGRGGGERRVGFCHDHVSRQVRRCAPHDQKSFQKLHTSLRLRIVVPPPPPTHSRHLIRERKQAEPRAAFSPKLSRRPSVCV</sequence>
<accession>A0A179GZV9</accession>
<protein>
    <submittedName>
        <fullName evidence="2">Uncharacterized protein</fullName>
    </submittedName>
</protein>
<dbReference type="Proteomes" id="UP000078240">
    <property type="component" value="Unassembled WGS sequence"/>
</dbReference>
<evidence type="ECO:0000313" key="3">
    <source>
        <dbReference type="Proteomes" id="UP000078240"/>
    </source>
</evidence>
<dbReference type="EMBL" id="LSBH01000002">
    <property type="protein sequence ID" value="OAQ83535.1"/>
    <property type="molecule type" value="Genomic_DNA"/>
</dbReference>
<reference evidence="2 3" key="1">
    <citation type="submission" date="2016-01" db="EMBL/GenBank/DDBJ databases">
        <title>Biosynthesis of antibiotic leucinostatins and their inhibition on Phytophthora in bio-control Purpureocillium lilacinum.</title>
        <authorList>
            <person name="Wang G."/>
            <person name="Liu Z."/>
            <person name="Lin R."/>
            <person name="Li E."/>
            <person name="Mao Z."/>
            <person name="Ling J."/>
            <person name="Yin W."/>
            <person name="Xie B."/>
        </authorList>
    </citation>
    <scope>NUCLEOTIDE SEQUENCE [LARGE SCALE GENOMIC DNA]</scope>
    <source>
        <strain evidence="2">PLBJ-1</strain>
    </source>
</reference>
<dbReference type="AlphaFoldDB" id="A0A179GZV9"/>